<dbReference type="SMART" id="SM00225">
    <property type="entry name" value="BTB"/>
    <property type="match status" value="1"/>
</dbReference>
<dbReference type="AlphaFoldDB" id="A0A7J7CL45"/>
<gene>
    <name evidence="4" type="ORF">HS088_TW15G00272</name>
</gene>
<dbReference type="Gene3D" id="3.30.710.10">
    <property type="entry name" value="Potassium Channel Kv1.1, Chain A"/>
    <property type="match status" value="1"/>
</dbReference>
<evidence type="ECO:0000259" key="3">
    <source>
        <dbReference type="PROSITE" id="PS50097"/>
    </source>
</evidence>
<dbReference type="FunFam" id="3.30.710.10:FF:000106">
    <property type="entry name" value="BTB/POZ domain-containing protein POB1"/>
    <property type="match status" value="1"/>
</dbReference>
<protein>
    <recommendedName>
        <fullName evidence="3">BTB domain-containing protein</fullName>
    </recommendedName>
</protein>
<comment type="function">
    <text evidence="1">May act as a substrate-specific adapter of an E3 ubiquitin-protein ligase complex (CUL3-RBX1-BTB) which mediates the ubiquitination and subsequent proteasomal degradation of target proteins.</text>
</comment>
<dbReference type="Gene3D" id="1.25.40.420">
    <property type="match status" value="1"/>
</dbReference>
<proteinExistence type="predicted"/>
<dbReference type="PANTHER" id="PTHR46336">
    <property type="entry name" value="OS02G0260700 PROTEIN"/>
    <property type="match status" value="1"/>
</dbReference>
<evidence type="ECO:0000313" key="5">
    <source>
        <dbReference type="Proteomes" id="UP000593562"/>
    </source>
</evidence>
<dbReference type="GO" id="GO:0005634">
    <property type="term" value="C:nucleus"/>
    <property type="evidence" value="ECO:0007669"/>
    <property type="project" value="TreeGrafter"/>
</dbReference>
<evidence type="ECO:0000313" key="4">
    <source>
        <dbReference type="EMBL" id="KAF5734780.1"/>
    </source>
</evidence>
<dbReference type="PANTHER" id="PTHR46336:SF30">
    <property type="entry name" value="BTB_POZ DOMAIN-CONTAINING PROTEIN POB1-LIKE"/>
    <property type="match status" value="1"/>
</dbReference>
<dbReference type="InParanoid" id="A0A7J7CL45"/>
<name>A0A7J7CL45_TRIWF</name>
<dbReference type="PROSITE" id="PS50097">
    <property type="entry name" value="BTB"/>
    <property type="match status" value="1"/>
</dbReference>
<dbReference type="EMBL" id="JAAARO010000015">
    <property type="protein sequence ID" value="KAF5734780.1"/>
    <property type="molecule type" value="Genomic_DNA"/>
</dbReference>
<dbReference type="InterPro" id="IPR011333">
    <property type="entry name" value="SKP1/BTB/POZ_sf"/>
</dbReference>
<reference evidence="4 5" key="1">
    <citation type="journal article" date="2020" name="Nat. Commun.">
        <title>Genome of Tripterygium wilfordii and identification of cytochrome P450 involved in triptolide biosynthesis.</title>
        <authorList>
            <person name="Tu L."/>
            <person name="Su P."/>
            <person name="Zhang Z."/>
            <person name="Gao L."/>
            <person name="Wang J."/>
            <person name="Hu T."/>
            <person name="Zhou J."/>
            <person name="Zhang Y."/>
            <person name="Zhao Y."/>
            <person name="Liu Y."/>
            <person name="Song Y."/>
            <person name="Tong Y."/>
            <person name="Lu Y."/>
            <person name="Yang J."/>
            <person name="Xu C."/>
            <person name="Jia M."/>
            <person name="Peters R.J."/>
            <person name="Huang L."/>
            <person name="Gao W."/>
        </authorList>
    </citation>
    <scope>NUCLEOTIDE SEQUENCE [LARGE SCALE GENOMIC DNA]</scope>
    <source>
        <strain evidence="5">cv. XIE 37</strain>
        <tissue evidence="4">Leaf</tissue>
    </source>
</reference>
<accession>A0A7J7CL45</accession>
<dbReference type="InterPro" id="IPR045890">
    <property type="entry name" value="POB1-like"/>
</dbReference>
<dbReference type="Pfam" id="PF07707">
    <property type="entry name" value="BACK"/>
    <property type="match status" value="1"/>
</dbReference>
<dbReference type="InterPro" id="IPR000210">
    <property type="entry name" value="BTB/POZ_dom"/>
</dbReference>
<comment type="pathway">
    <text evidence="2">Protein modification; protein ubiquitination.</text>
</comment>
<evidence type="ECO:0000256" key="1">
    <source>
        <dbReference type="ARBA" id="ARBA00002668"/>
    </source>
</evidence>
<keyword evidence="5" id="KW-1185">Reference proteome</keyword>
<dbReference type="Pfam" id="PF00651">
    <property type="entry name" value="BTB"/>
    <property type="match status" value="1"/>
</dbReference>
<evidence type="ECO:0000256" key="2">
    <source>
        <dbReference type="ARBA" id="ARBA00004906"/>
    </source>
</evidence>
<organism evidence="4 5">
    <name type="scientific">Tripterygium wilfordii</name>
    <name type="common">Thunder God vine</name>
    <dbReference type="NCBI Taxonomy" id="458696"/>
    <lineage>
        <taxon>Eukaryota</taxon>
        <taxon>Viridiplantae</taxon>
        <taxon>Streptophyta</taxon>
        <taxon>Embryophyta</taxon>
        <taxon>Tracheophyta</taxon>
        <taxon>Spermatophyta</taxon>
        <taxon>Magnoliopsida</taxon>
        <taxon>eudicotyledons</taxon>
        <taxon>Gunneridae</taxon>
        <taxon>Pentapetalae</taxon>
        <taxon>rosids</taxon>
        <taxon>fabids</taxon>
        <taxon>Celastrales</taxon>
        <taxon>Celastraceae</taxon>
        <taxon>Tripterygium</taxon>
    </lineage>
</organism>
<dbReference type="CDD" id="cd18186">
    <property type="entry name" value="BTB_POZ_ZBTB_KLHL-like"/>
    <property type="match status" value="1"/>
</dbReference>
<dbReference type="InterPro" id="IPR011705">
    <property type="entry name" value="BACK"/>
</dbReference>
<dbReference type="Proteomes" id="UP000593562">
    <property type="component" value="Unassembled WGS sequence"/>
</dbReference>
<sequence length="315" mass="35193">MGSDSDFALAFNNSNFSDRLIKIEIVPDLPQSKANAKGCTTIADWAHNRKRCREEIKKDYVVCVFMQREEQVLNCKMPDTDHGVACENQDEEAMTMVEELSSDVRLNLNKDGDKDAQSSNSPWNTGGSTILRVKVIDISSTVLAAKSLFFYKLFSNGMKESDNRFVTLRMHASEEAAFIDLLRFIYGNTLSATCPTALLDMLLAADKFEVAPCMRHCSILLRSYSMTCESALLYLDLPCEVLMAKEVLPLADAAKQFLAAHYKDISKFQGEVLNLPLDGIEAVLSSDDLLVASEDVVCEFVMKWACAHCHKLEEQ</sequence>
<feature type="domain" description="BTB" evidence="3">
    <location>
        <begin position="102"/>
        <end position="194"/>
    </location>
</feature>
<dbReference type="GO" id="GO:0010114">
    <property type="term" value="P:response to red light"/>
    <property type="evidence" value="ECO:0007669"/>
    <property type="project" value="TreeGrafter"/>
</dbReference>
<comment type="caution">
    <text evidence="4">The sequence shown here is derived from an EMBL/GenBank/DDBJ whole genome shotgun (WGS) entry which is preliminary data.</text>
</comment>
<dbReference type="SUPFAM" id="SSF54695">
    <property type="entry name" value="POZ domain"/>
    <property type="match status" value="1"/>
</dbReference>